<keyword evidence="3" id="KW-1003">Cell membrane</keyword>
<feature type="domain" description="MgtC-like C-terminal" evidence="8">
    <location>
        <begin position="151"/>
        <end position="228"/>
    </location>
</feature>
<dbReference type="Proteomes" id="UP000183263">
    <property type="component" value="Unassembled WGS sequence"/>
</dbReference>
<dbReference type="PRINTS" id="PR01837">
    <property type="entry name" value="MGTCSAPBPROT"/>
</dbReference>
<evidence type="ECO:0000256" key="1">
    <source>
        <dbReference type="ARBA" id="ARBA00004651"/>
    </source>
</evidence>
<dbReference type="AlphaFoldDB" id="A0A1G8Q0Q9"/>
<protein>
    <submittedName>
        <fullName evidence="9">Putative Mg2+ transporter-C (MgtC) family protein</fullName>
    </submittedName>
</protein>
<dbReference type="Gene3D" id="3.30.70.260">
    <property type="match status" value="1"/>
</dbReference>
<comment type="similarity">
    <text evidence="2">Belongs to the MgtC/SapB family.</text>
</comment>
<dbReference type="InterPro" id="IPR049177">
    <property type="entry name" value="MgtC_SapB_SrpB_YhiD_N"/>
</dbReference>
<dbReference type="PANTHER" id="PTHR33778:SF3">
    <property type="entry name" value="PROTEIN MGTC"/>
    <property type="match status" value="1"/>
</dbReference>
<evidence type="ECO:0000256" key="5">
    <source>
        <dbReference type="ARBA" id="ARBA00022989"/>
    </source>
</evidence>
<evidence type="ECO:0000256" key="6">
    <source>
        <dbReference type="ARBA" id="ARBA00023136"/>
    </source>
</evidence>
<keyword evidence="6" id="KW-0472">Membrane</keyword>
<dbReference type="InterPro" id="IPR048640">
    <property type="entry name" value="MgtC-like_C"/>
</dbReference>
<keyword evidence="4" id="KW-0812">Transmembrane</keyword>
<dbReference type="InterPro" id="IPR003416">
    <property type="entry name" value="MgtC/SapB/SrpB/YhiD_fam"/>
</dbReference>
<evidence type="ECO:0000259" key="8">
    <source>
        <dbReference type="Pfam" id="PF21770"/>
    </source>
</evidence>
<dbReference type="EMBL" id="FNDN01000014">
    <property type="protein sequence ID" value="SDI98332.1"/>
    <property type="molecule type" value="Genomic_DNA"/>
</dbReference>
<feature type="domain" description="MgtC/SapB/SrpB/YhiD N-terminal" evidence="7">
    <location>
        <begin position="12"/>
        <end position="133"/>
    </location>
</feature>
<evidence type="ECO:0000259" key="7">
    <source>
        <dbReference type="Pfam" id="PF02308"/>
    </source>
</evidence>
<dbReference type="OrthoDB" id="9811198at2"/>
<dbReference type="Pfam" id="PF21770">
    <property type="entry name" value="MgtC_SapB_C"/>
    <property type="match status" value="1"/>
</dbReference>
<evidence type="ECO:0000256" key="3">
    <source>
        <dbReference type="ARBA" id="ARBA00022475"/>
    </source>
</evidence>
<evidence type="ECO:0000313" key="10">
    <source>
        <dbReference type="Proteomes" id="UP000183263"/>
    </source>
</evidence>
<accession>A0A1G8Q0Q9</accession>
<evidence type="ECO:0000256" key="2">
    <source>
        <dbReference type="ARBA" id="ARBA00009298"/>
    </source>
</evidence>
<dbReference type="PANTHER" id="PTHR33778">
    <property type="entry name" value="PROTEIN MGTC"/>
    <property type="match status" value="1"/>
</dbReference>
<dbReference type="RefSeq" id="WP_072739615.1">
    <property type="nucleotide sequence ID" value="NZ_CP048813.1"/>
</dbReference>
<keyword evidence="5" id="KW-1133">Transmembrane helix</keyword>
<dbReference type="GO" id="GO:0005886">
    <property type="term" value="C:plasma membrane"/>
    <property type="evidence" value="ECO:0007669"/>
    <property type="project" value="UniProtKB-SubCell"/>
</dbReference>
<sequence length="242" mass="25626">MELTVVLARAGLALLLGALVGGERQWRSRTAGLRTNALVSLGSAMFVVMGAYSFDGADADPTRVAAQIVSGIGFLGAGVIMKQGASVSGLNTAATLWAAAAVGALSGSGMYLPAVVGAVGIMVTNTVLRPVGRMMDRHPTRTGREEPSADYRFEVTCREDAEPHVRALTVSSVCRPEFRLRSMQSFDQEGTGQVCVVAELTALERDDRLLESAVSRLSAEPLVTAVRWVVEAQPSNSVFDDR</sequence>
<organism evidence="9 10">
    <name type="scientific">Rhodococcus triatomae</name>
    <dbReference type="NCBI Taxonomy" id="300028"/>
    <lineage>
        <taxon>Bacteria</taxon>
        <taxon>Bacillati</taxon>
        <taxon>Actinomycetota</taxon>
        <taxon>Actinomycetes</taxon>
        <taxon>Mycobacteriales</taxon>
        <taxon>Nocardiaceae</taxon>
        <taxon>Rhodococcus</taxon>
    </lineage>
</organism>
<keyword evidence="10" id="KW-1185">Reference proteome</keyword>
<reference evidence="9 10" key="1">
    <citation type="submission" date="2016-10" db="EMBL/GenBank/DDBJ databases">
        <authorList>
            <person name="de Groot N.N."/>
        </authorList>
    </citation>
    <scope>NUCLEOTIDE SEQUENCE [LARGE SCALE GENOMIC DNA]</scope>
    <source>
        <strain evidence="9 10">DSM 44892</strain>
    </source>
</reference>
<dbReference type="Pfam" id="PF02308">
    <property type="entry name" value="MgtC"/>
    <property type="match status" value="1"/>
</dbReference>
<evidence type="ECO:0000313" key="9">
    <source>
        <dbReference type="EMBL" id="SDI98332.1"/>
    </source>
</evidence>
<comment type="subcellular location">
    <subcellularLocation>
        <location evidence="1">Cell membrane</location>
        <topology evidence="1">Multi-pass membrane protein</topology>
    </subcellularLocation>
</comment>
<evidence type="ECO:0000256" key="4">
    <source>
        <dbReference type="ARBA" id="ARBA00022692"/>
    </source>
</evidence>
<name>A0A1G8Q0Q9_9NOCA</name>
<gene>
    <name evidence="9" type="ORF">SAMN05444695_11439</name>
</gene>
<proteinExistence type="inferred from homology"/>